<sequence>MGKADGVVPDGVTVSDDEFAAVAELDPALLKAVRRAAKAAARNGVTFYVNSGWRSPAYQNQLLREALAEYGSEKEAARWVATADTSPHVSGDAVDIGKSDAAAWLSEHGAEYGLCQIYRNEPWHFELRPDAADGGCPRMYADPTHDPRMQK</sequence>
<dbReference type="EMBL" id="VFPH01000001">
    <property type="protein sequence ID" value="TQM43452.1"/>
    <property type="molecule type" value="Genomic_DNA"/>
</dbReference>
<dbReference type="PANTHER" id="PTHR34385">
    <property type="entry name" value="D-ALANYL-D-ALANINE CARBOXYPEPTIDASE"/>
    <property type="match status" value="1"/>
</dbReference>
<evidence type="ECO:0000259" key="1">
    <source>
        <dbReference type="Pfam" id="PF02557"/>
    </source>
</evidence>
<gene>
    <name evidence="2" type="ORF">FB388_0798</name>
</gene>
<reference evidence="2 3" key="1">
    <citation type="submission" date="2019-06" db="EMBL/GenBank/DDBJ databases">
        <title>Sequencing the genomes of 1000 actinobacteria strains.</title>
        <authorList>
            <person name="Klenk H.-P."/>
        </authorList>
    </citation>
    <scope>NUCLEOTIDE SEQUENCE [LARGE SCALE GENOMIC DNA]</scope>
    <source>
        <strain evidence="2 3">DSM 45511</strain>
    </source>
</reference>
<keyword evidence="2" id="KW-0645">Protease</keyword>
<dbReference type="InterPro" id="IPR052179">
    <property type="entry name" value="DD-CPase-like"/>
</dbReference>
<evidence type="ECO:0000313" key="2">
    <source>
        <dbReference type="EMBL" id="TQM43452.1"/>
    </source>
</evidence>
<dbReference type="Proteomes" id="UP000319818">
    <property type="component" value="Unassembled WGS sequence"/>
</dbReference>
<evidence type="ECO:0000313" key="3">
    <source>
        <dbReference type="Proteomes" id="UP000319818"/>
    </source>
</evidence>
<dbReference type="InterPro" id="IPR009045">
    <property type="entry name" value="Zn_M74/Hedgehog-like"/>
</dbReference>
<keyword evidence="2" id="KW-0378">Hydrolase</keyword>
<proteinExistence type="predicted"/>
<feature type="domain" description="D-alanyl-D-alanine carboxypeptidase-like core" evidence="1">
    <location>
        <begin position="24"/>
        <end position="125"/>
    </location>
</feature>
<dbReference type="Gene3D" id="3.30.1380.10">
    <property type="match status" value="1"/>
</dbReference>
<dbReference type="InterPro" id="IPR003709">
    <property type="entry name" value="VanY-like_core_dom"/>
</dbReference>
<dbReference type="SUPFAM" id="SSF55166">
    <property type="entry name" value="Hedgehog/DD-peptidase"/>
    <property type="match status" value="1"/>
</dbReference>
<dbReference type="GO" id="GO:0006508">
    <property type="term" value="P:proteolysis"/>
    <property type="evidence" value="ECO:0007669"/>
    <property type="project" value="InterPro"/>
</dbReference>
<keyword evidence="2" id="KW-0121">Carboxypeptidase</keyword>
<organism evidence="2 3">
    <name type="scientific">Pseudonocardia cypriaca</name>
    <dbReference type="NCBI Taxonomy" id="882449"/>
    <lineage>
        <taxon>Bacteria</taxon>
        <taxon>Bacillati</taxon>
        <taxon>Actinomycetota</taxon>
        <taxon>Actinomycetes</taxon>
        <taxon>Pseudonocardiales</taxon>
        <taxon>Pseudonocardiaceae</taxon>
        <taxon>Pseudonocardia</taxon>
    </lineage>
</organism>
<comment type="caution">
    <text evidence="2">The sequence shown here is derived from an EMBL/GenBank/DDBJ whole genome shotgun (WGS) entry which is preliminary data.</text>
</comment>
<dbReference type="PANTHER" id="PTHR34385:SF1">
    <property type="entry name" value="PEPTIDOGLYCAN L-ALANYL-D-GLUTAMATE ENDOPEPTIDASE CWLK"/>
    <property type="match status" value="1"/>
</dbReference>
<dbReference type="GO" id="GO:0004180">
    <property type="term" value="F:carboxypeptidase activity"/>
    <property type="evidence" value="ECO:0007669"/>
    <property type="project" value="UniProtKB-KW"/>
</dbReference>
<name>A0A543GBJ2_9PSEU</name>
<dbReference type="Pfam" id="PF02557">
    <property type="entry name" value="VanY"/>
    <property type="match status" value="1"/>
</dbReference>
<accession>A0A543GBJ2</accession>
<dbReference type="CDD" id="cd14846">
    <property type="entry name" value="Peptidase_M15_like"/>
    <property type="match status" value="1"/>
</dbReference>
<dbReference type="AlphaFoldDB" id="A0A543GBJ2"/>
<keyword evidence="3" id="KW-1185">Reference proteome</keyword>
<protein>
    <submittedName>
        <fullName evidence="2">D-alanyl-D-alanine carboxypeptidase-like protein</fullName>
    </submittedName>
</protein>